<proteinExistence type="predicted"/>
<dbReference type="AlphaFoldDB" id="A0A829YDR4"/>
<feature type="transmembrane region" description="Helical" evidence="1">
    <location>
        <begin position="114"/>
        <end position="135"/>
    </location>
</feature>
<keyword evidence="1" id="KW-1133">Transmembrane helix</keyword>
<accession>A0A829YDR4</accession>
<name>A0A829YDR4_9GAMM</name>
<evidence type="ECO:0000256" key="1">
    <source>
        <dbReference type="SAM" id="Phobius"/>
    </source>
</evidence>
<dbReference type="RefSeq" id="WP_161812663.1">
    <property type="nucleotide sequence ID" value="NZ_BLJN01000003.1"/>
</dbReference>
<dbReference type="Proteomes" id="UP000445000">
    <property type="component" value="Unassembled WGS sequence"/>
</dbReference>
<feature type="transmembrane region" description="Helical" evidence="1">
    <location>
        <begin position="6"/>
        <end position="29"/>
    </location>
</feature>
<feature type="transmembrane region" description="Helical" evidence="1">
    <location>
        <begin position="41"/>
        <end position="63"/>
    </location>
</feature>
<evidence type="ECO:0000313" key="2">
    <source>
        <dbReference type="EMBL" id="GFE80951.1"/>
    </source>
</evidence>
<gene>
    <name evidence="2" type="ORF">GCM10011487_29510</name>
</gene>
<sequence>MVELNYLLIMGSLSGLVAVLAHSVIHSLYELIRSGGTQMSTVSFTDAFLHLICGTGLGLLFWLSWGLAGMVDVPWWIRGLSFAMLCWVPVSLPAVVAAWISVAPERGLSTKTMALMASRWATTCLIAGLACAWSWERSM</sequence>
<evidence type="ECO:0000313" key="3">
    <source>
        <dbReference type="Proteomes" id="UP000445000"/>
    </source>
</evidence>
<organism evidence="2 3">
    <name type="scientific">Steroidobacter agaridevorans</name>
    <dbReference type="NCBI Taxonomy" id="2695856"/>
    <lineage>
        <taxon>Bacteria</taxon>
        <taxon>Pseudomonadati</taxon>
        <taxon>Pseudomonadota</taxon>
        <taxon>Gammaproteobacteria</taxon>
        <taxon>Steroidobacterales</taxon>
        <taxon>Steroidobacteraceae</taxon>
        <taxon>Steroidobacter</taxon>
    </lineage>
</organism>
<keyword evidence="1" id="KW-0472">Membrane</keyword>
<feature type="transmembrane region" description="Helical" evidence="1">
    <location>
        <begin position="75"/>
        <end position="102"/>
    </location>
</feature>
<dbReference type="EMBL" id="BLJN01000003">
    <property type="protein sequence ID" value="GFE80951.1"/>
    <property type="molecule type" value="Genomic_DNA"/>
</dbReference>
<reference evidence="3" key="1">
    <citation type="submission" date="2020-01" db="EMBL/GenBank/DDBJ databases">
        <title>'Steroidobacter agaridevorans' sp. nov., agar-degrading bacteria isolated from rhizosphere soils.</title>
        <authorList>
            <person name="Ikenaga M."/>
            <person name="Kataoka M."/>
            <person name="Murouchi A."/>
            <person name="Katsuragi S."/>
            <person name="Sakai M."/>
        </authorList>
    </citation>
    <scope>NUCLEOTIDE SEQUENCE [LARGE SCALE GENOMIC DNA]</scope>
    <source>
        <strain evidence="3">YU21-B</strain>
    </source>
</reference>
<keyword evidence="1" id="KW-0812">Transmembrane</keyword>
<protein>
    <submittedName>
        <fullName evidence="2">Uncharacterized protein</fullName>
    </submittedName>
</protein>
<comment type="caution">
    <text evidence="2">The sequence shown here is derived from an EMBL/GenBank/DDBJ whole genome shotgun (WGS) entry which is preliminary data.</text>
</comment>
<keyword evidence="3" id="KW-1185">Reference proteome</keyword>